<evidence type="ECO:0000313" key="3">
    <source>
        <dbReference type="Proteomes" id="UP000542776"/>
    </source>
</evidence>
<keyword evidence="1" id="KW-0472">Membrane</keyword>
<feature type="transmembrane region" description="Helical" evidence="1">
    <location>
        <begin position="16"/>
        <end position="37"/>
    </location>
</feature>
<gene>
    <name evidence="2" type="ORF">GGR04_000763</name>
</gene>
<accession>A0A7W6ECU3</accession>
<proteinExistence type="predicted"/>
<reference evidence="2 3" key="1">
    <citation type="submission" date="2020-08" db="EMBL/GenBank/DDBJ databases">
        <title>Genomic Encyclopedia of Type Strains, Phase IV (KMG-IV): sequencing the most valuable type-strain genomes for metagenomic binning, comparative biology and taxonomic classification.</title>
        <authorList>
            <person name="Goeker M."/>
        </authorList>
    </citation>
    <scope>NUCLEOTIDE SEQUENCE [LARGE SCALE GENOMIC DNA]</scope>
    <source>
        <strain evidence="2 3">DSM 102238</strain>
    </source>
</reference>
<keyword evidence="3" id="KW-1185">Reference proteome</keyword>
<dbReference type="EMBL" id="JACIEK010000001">
    <property type="protein sequence ID" value="MBB3996942.1"/>
    <property type="molecule type" value="Genomic_DNA"/>
</dbReference>
<evidence type="ECO:0000313" key="2">
    <source>
        <dbReference type="EMBL" id="MBB3996942.1"/>
    </source>
</evidence>
<dbReference type="AlphaFoldDB" id="A0A7W6ECU3"/>
<name>A0A7W6ECU3_9HYPH</name>
<sequence length="486" mass="51756">MRARLFKIAEDLRASYWFIPLVLAILAAVLAFVLVSVDMHLDAKTFGDSPFFFASQPSGARAVISATGGSMLGVAGTVFSVTMAAVVYASGSYGPRLLSNFMNDRGNQFVLGTFTATYVYSILVLRTVREATTAGDGTVTPAFVPNIAMLGSTVLTLCSIGVLIFFIHHVPSNIYIVRVIAGIGRSLLAGIDARFPRTIGDAPEGEAERRRARAQIPPPFRDEAAADAGSAEAAEIASDEAGYIQIFDDEILVGFAREKDIVIRVNCRPGSFVQPGSVLFDVWPRSRVDDAVRDTLREAVAISSRRSPKQDLLFLVDELVEIGSRALSPGVNDPYTAVTCLEWMGVVIGELAGRNLPSPLRLDPAGDLRVIGLPVTFEGFVERGFGRLRQYAAGDAITASAFLAALAKGLRGCRSGEERAVLARAAERLMDLAEETLSGPTLADVRKAKAAFDAVLAHPSHREPSPLLIGVGVGVGAPAPLGLRDV</sequence>
<organism evidence="2 3">
    <name type="scientific">Aureimonas pseudogalii</name>
    <dbReference type="NCBI Taxonomy" id="1744844"/>
    <lineage>
        <taxon>Bacteria</taxon>
        <taxon>Pseudomonadati</taxon>
        <taxon>Pseudomonadota</taxon>
        <taxon>Alphaproteobacteria</taxon>
        <taxon>Hyphomicrobiales</taxon>
        <taxon>Aurantimonadaceae</taxon>
        <taxon>Aureimonas</taxon>
    </lineage>
</organism>
<feature type="transmembrane region" description="Helical" evidence="1">
    <location>
        <begin position="109"/>
        <end position="127"/>
    </location>
</feature>
<protein>
    <submittedName>
        <fullName evidence="2">Putative membrane protein</fullName>
    </submittedName>
</protein>
<dbReference type="Proteomes" id="UP000542776">
    <property type="component" value="Unassembled WGS sequence"/>
</dbReference>
<dbReference type="Pfam" id="PF10011">
    <property type="entry name" value="DUF2254"/>
    <property type="match status" value="1"/>
</dbReference>
<keyword evidence="1" id="KW-0812">Transmembrane</keyword>
<feature type="transmembrane region" description="Helical" evidence="1">
    <location>
        <begin position="62"/>
        <end position="88"/>
    </location>
</feature>
<dbReference type="RefSeq" id="WP_183197998.1">
    <property type="nucleotide sequence ID" value="NZ_JACIEK010000001.1"/>
</dbReference>
<feature type="transmembrane region" description="Helical" evidence="1">
    <location>
        <begin position="147"/>
        <end position="168"/>
    </location>
</feature>
<keyword evidence="1" id="KW-1133">Transmembrane helix</keyword>
<dbReference type="InterPro" id="IPR018723">
    <property type="entry name" value="DUF2254_membrane"/>
</dbReference>
<evidence type="ECO:0000256" key="1">
    <source>
        <dbReference type="SAM" id="Phobius"/>
    </source>
</evidence>
<comment type="caution">
    <text evidence="2">The sequence shown here is derived from an EMBL/GenBank/DDBJ whole genome shotgun (WGS) entry which is preliminary data.</text>
</comment>